<evidence type="ECO:0000313" key="2">
    <source>
        <dbReference type="Proteomes" id="UP000275137"/>
    </source>
</evidence>
<dbReference type="RefSeq" id="WP_123236405.1">
    <property type="nucleotide sequence ID" value="NZ_RJVP01000001.1"/>
</dbReference>
<keyword evidence="2" id="KW-1185">Reference proteome</keyword>
<organism evidence="1 2">
    <name type="scientific">Pseudomethylobacillus aquaticus</name>
    <dbReference type="NCBI Taxonomy" id="2676064"/>
    <lineage>
        <taxon>Bacteria</taxon>
        <taxon>Pseudomonadati</taxon>
        <taxon>Pseudomonadota</taxon>
        <taxon>Betaproteobacteria</taxon>
        <taxon>Nitrosomonadales</taxon>
        <taxon>Methylophilaceae</taxon>
        <taxon>Pseudomethylobacillus</taxon>
    </lineage>
</organism>
<reference evidence="1 2" key="1">
    <citation type="submission" date="2018-10" db="EMBL/GenBank/DDBJ databases">
        <authorList>
            <person name="Chen W.-M."/>
        </authorList>
    </citation>
    <scope>NUCLEOTIDE SEQUENCE [LARGE SCALE GENOMIC DNA]</scope>
    <source>
        <strain evidence="1 2">H-5</strain>
    </source>
</reference>
<accession>A0A3N0V6S5</accession>
<dbReference type="Proteomes" id="UP000275137">
    <property type="component" value="Unassembled WGS sequence"/>
</dbReference>
<proteinExistence type="predicted"/>
<comment type="caution">
    <text evidence="1">The sequence shown here is derived from an EMBL/GenBank/DDBJ whole genome shotgun (WGS) entry which is preliminary data.</text>
</comment>
<evidence type="ECO:0000313" key="1">
    <source>
        <dbReference type="EMBL" id="ROH88413.1"/>
    </source>
</evidence>
<dbReference type="EMBL" id="RJVP01000001">
    <property type="protein sequence ID" value="ROH88413.1"/>
    <property type="molecule type" value="Genomic_DNA"/>
</dbReference>
<gene>
    <name evidence="1" type="ORF">ED236_02875</name>
</gene>
<sequence length="132" mass="14963">MLPIALKSDRVPSWFRPALVAVLATLLVACASPQLRYSQLVVLNKGMAPAQTIAVLQQPPITVQVVEQAGKAYTFHRYQLYNGLYSDVYLLCFEQGKLKYWGYVEEFRRYPDPAINQAVELALDKIIDSETR</sequence>
<protein>
    <submittedName>
        <fullName evidence="1">Uncharacterized protein</fullName>
    </submittedName>
</protein>
<dbReference type="PROSITE" id="PS51257">
    <property type="entry name" value="PROKAR_LIPOPROTEIN"/>
    <property type="match status" value="1"/>
</dbReference>
<dbReference type="AlphaFoldDB" id="A0A3N0V6S5"/>
<name>A0A3N0V6S5_9PROT</name>